<dbReference type="HOGENOM" id="CLU_026859_3_2_1"/>
<reference evidence="11 12" key="1">
    <citation type="journal article" date="2011" name="PLoS Pathog.">
        <title>Endophytic Life Strategies Decoded by Genome and Transcriptome Analyses of the Mutualistic Root Symbiont Piriformospora indica.</title>
        <authorList>
            <person name="Zuccaro A."/>
            <person name="Lahrmann U."/>
            <person name="Guldener U."/>
            <person name="Langen G."/>
            <person name="Pfiffi S."/>
            <person name="Biedenkopf D."/>
            <person name="Wong P."/>
            <person name="Samans B."/>
            <person name="Grimm C."/>
            <person name="Basiewicz M."/>
            <person name="Murat C."/>
            <person name="Martin F."/>
            <person name="Kogel K.H."/>
        </authorList>
    </citation>
    <scope>NUCLEOTIDE SEQUENCE [LARGE SCALE GENOMIC DNA]</scope>
    <source>
        <strain evidence="11 12">DSM 11827</strain>
    </source>
</reference>
<name>G4TLM3_SERID</name>
<evidence type="ECO:0000256" key="1">
    <source>
        <dbReference type="ARBA" id="ARBA00009482"/>
    </source>
</evidence>
<dbReference type="SMART" id="SM01166">
    <property type="entry name" value="DUF1899"/>
    <property type="match status" value="1"/>
</dbReference>
<feature type="repeat" description="WD" evidence="6">
    <location>
        <begin position="141"/>
        <end position="175"/>
    </location>
</feature>
<dbReference type="EMBL" id="CAFZ01000153">
    <property type="protein sequence ID" value="CCA72214.1"/>
    <property type="molecule type" value="Genomic_DNA"/>
</dbReference>
<evidence type="ECO:0000313" key="12">
    <source>
        <dbReference type="Proteomes" id="UP000007148"/>
    </source>
</evidence>
<dbReference type="InterPro" id="IPR001680">
    <property type="entry name" value="WD40_rpt"/>
</dbReference>
<dbReference type="SMART" id="SM01167">
    <property type="entry name" value="DUF1900"/>
    <property type="match status" value="1"/>
</dbReference>
<dbReference type="InParanoid" id="G4TLM3"/>
<keyword evidence="2 6" id="KW-0853">WD repeat</keyword>
<evidence type="ECO:0000256" key="7">
    <source>
        <dbReference type="RuleBase" id="RU280818"/>
    </source>
</evidence>
<evidence type="ECO:0000256" key="9">
    <source>
        <dbReference type="SAM" id="MobiDB-lite"/>
    </source>
</evidence>
<feature type="coiled-coil region" evidence="8">
    <location>
        <begin position="499"/>
        <end position="540"/>
    </location>
</feature>
<evidence type="ECO:0000256" key="5">
    <source>
        <dbReference type="ARBA" id="ARBA00023203"/>
    </source>
</evidence>
<protein>
    <recommendedName>
        <fullName evidence="7">Coronin</fullName>
    </recommendedName>
</protein>
<keyword evidence="5" id="KW-0009">Actin-binding</keyword>
<dbReference type="GO" id="GO:0051015">
    <property type="term" value="F:actin filament binding"/>
    <property type="evidence" value="ECO:0007669"/>
    <property type="project" value="TreeGrafter"/>
</dbReference>
<feature type="region of interest" description="Disordered" evidence="9">
    <location>
        <begin position="426"/>
        <end position="457"/>
    </location>
</feature>
<dbReference type="InterPro" id="IPR019775">
    <property type="entry name" value="WD40_repeat_CS"/>
</dbReference>
<dbReference type="OrthoDB" id="1850764at2759"/>
<comment type="caution">
    <text evidence="11">The sequence shown here is derived from an EMBL/GenBank/DDBJ whole genome shotgun (WGS) entry which is preliminary data.</text>
</comment>
<dbReference type="Pfam" id="PF00400">
    <property type="entry name" value="WD40"/>
    <property type="match status" value="3"/>
</dbReference>
<dbReference type="STRING" id="1109443.G4TLM3"/>
<feature type="domain" description="DUF1899" evidence="10">
    <location>
        <begin position="3"/>
        <end position="67"/>
    </location>
</feature>
<comment type="similarity">
    <text evidence="1 7">Belongs to the WD repeat coronin family.</text>
</comment>
<dbReference type="SUPFAM" id="SSF50978">
    <property type="entry name" value="WD40 repeat-like"/>
    <property type="match status" value="1"/>
</dbReference>
<dbReference type="AlphaFoldDB" id="G4TLM3"/>
<evidence type="ECO:0000256" key="3">
    <source>
        <dbReference type="ARBA" id="ARBA00022737"/>
    </source>
</evidence>
<dbReference type="PROSITE" id="PS50082">
    <property type="entry name" value="WD_REPEATS_2"/>
    <property type="match status" value="3"/>
</dbReference>
<proteinExistence type="inferred from homology"/>
<sequence length="544" mass="58164">MSRFVRASKYRHVFGQTGKKEFSIDNTKVSNQAWDTNLIAASGQYISLNWASAGGGAFAILPLPSPWSSSQVSGKLPDVIPLARGHQAPVLDTAWNPFNDSVVASGGEDGNILVWKVEESEFEGWGSEHWRPVDFDPVQRFDASPRKVGQILFHPTASHVLASATGDHVVKLWDLGNVDNGPRSTLVGHADTIQSLDWNPTGTLLVTTCRDRKIRIFDPRTGGEAVRITDGHAGVKGARVAWMGDTGRIATTGFSRMSDRQLSIWDSGALSNTKTLSIDQSAGVVMPFWSDNGILFLAGKGDGNVRYYEFEGDAVYPLSEYKSSEPQRGMCFLPRRALNVSECEIARAYKVTTSASLGTIEPIAFVVPRKADSFQADIFPPAPSIEPSLDAGEFFTTRGDITRRVVDLSSGATSALSGPLTLVPPSASYSASQPPSSISPGTSATSAAPKAVPPTLASSTVSSTFTASVQPPSAGLGQATFSSSFKPAPTQEYSAENDLAALADENARLNGELREARSQIRSLELQLEAMRANAQRAAKVLLDG</sequence>
<evidence type="ECO:0000256" key="4">
    <source>
        <dbReference type="ARBA" id="ARBA00023054"/>
    </source>
</evidence>
<keyword evidence="3 7" id="KW-0677">Repeat</keyword>
<evidence type="ECO:0000256" key="8">
    <source>
        <dbReference type="SAM" id="Coils"/>
    </source>
</evidence>
<dbReference type="InterPro" id="IPR015505">
    <property type="entry name" value="Coronin"/>
</dbReference>
<accession>G4TLM3</accession>
<dbReference type="InterPro" id="IPR036322">
    <property type="entry name" value="WD40_repeat_dom_sf"/>
</dbReference>
<evidence type="ECO:0000256" key="6">
    <source>
        <dbReference type="PROSITE-ProRule" id="PRU00221"/>
    </source>
</evidence>
<feature type="compositionally biased region" description="Low complexity" evidence="9">
    <location>
        <begin position="426"/>
        <end position="440"/>
    </location>
</feature>
<dbReference type="Gene3D" id="2.130.10.10">
    <property type="entry name" value="YVTN repeat-like/Quinoprotein amine dehydrogenase"/>
    <property type="match status" value="1"/>
</dbReference>
<organism evidence="11 12">
    <name type="scientific">Serendipita indica (strain DSM 11827)</name>
    <name type="common">Root endophyte fungus</name>
    <name type="synonym">Piriformospora indica</name>
    <dbReference type="NCBI Taxonomy" id="1109443"/>
    <lineage>
        <taxon>Eukaryota</taxon>
        <taxon>Fungi</taxon>
        <taxon>Dikarya</taxon>
        <taxon>Basidiomycota</taxon>
        <taxon>Agaricomycotina</taxon>
        <taxon>Agaricomycetes</taxon>
        <taxon>Sebacinales</taxon>
        <taxon>Serendipitaceae</taxon>
        <taxon>Serendipita</taxon>
    </lineage>
</organism>
<dbReference type="InterPro" id="IPR015943">
    <property type="entry name" value="WD40/YVTN_repeat-like_dom_sf"/>
</dbReference>
<dbReference type="SMART" id="SM00320">
    <property type="entry name" value="WD40"/>
    <property type="match status" value="5"/>
</dbReference>
<dbReference type="PROSITE" id="PS50294">
    <property type="entry name" value="WD_REPEATS_REGION"/>
    <property type="match status" value="2"/>
</dbReference>
<dbReference type="eggNOG" id="KOG0303">
    <property type="taxonomic scope" value="Eukaryota"/>
</dbReference>
<gene>
    <name evidence="11" type="ORF">PIIN_06149</name>
</gene>
<dbReference type="FunFam" id="2.130.10.10:FF:000502">
    <property type="entry name" value="Coronin"/>
    <property type="match status" value="1"/>
</dbReference>
<dbReference type="PANTHER" id="PTHR10856:SF0">
    <property type="entry name" value="CORONIN"/>
    <property type="match status" value="1"/>
</dbReference>
<dbReference type="PANTHER" id="PTHR10856">
    <property type="entry name" value="CORONIN"/>
    <property type="match status" value="1"/>
</dbReference>
<dbReference type="Pfam" id="PF08953">
    <property type="entry name" value="DUF1899"/>
    <property type="match status" value="1"/>
</dbReference>
<keyword evidence="4 8" id="KW-0175">Coiled coil</keyword>
<dbReference type="Proteomes" id="UP000007148">
    <property type="component" value="Unassembled WGS sequence"/>
</dbReference>
<evidence type="ECO:0000256" key="2">
    <source>
        <dbReference type="ARBA" id="ARBA00022574"/>
    </source>
</evidence>
<evidence type="ECO:0000259" key="10">
    <source>
        <dbReference type="SMART" id="SM01166"/>
    </source>
</evidence>
<dbReference type="FunCoup" id="G4TLM3">
    <property type="interactions" value="94"/>
</dbReference>
<evidence type="ECO:0000313" key="11">
    <source>
        <dbReference type="EMBL" id="CCA72214.1"/>
    </source>
</evidence>
<dbReference type="InterPro" id="IPR015048">
    <property type="entry name" value="DUF1899"/>
</dbReference>
<dbReference type="PROSITE" id="PS00678">
    <property type="entry name" value="WD_REPEATS_1"/>
    <property type="match status" value="1"/>
</dbReference>
<dbReference type="OMA" id="YPPILMH"/>
<dbReference type="GO" id="GO:0007015">
    <property type="term" value="P:actin filament organization"/>
    <property type="evidence" value="ECO:0007669"/>
    <property type="project" value="TreeGrafter"/>
</dbReference>
<keyword evidence="12" id="KW-1185">Reference proteome</keyword>
<feature type="repeat" description="WD" evidence="6">
    <location>
        <begin position="186"/>
        <end position="227"/>
    </location>
</feature>
<dbReference type="Pfam" id="PF16300">
    <property type="entry name" value="WD40_4"/>
    <property type="match status" value="1"/>
</dbReference>
<feature type="repeat" description="WD" evidence="6">
    <location>
        <begin position="83"/>
        <end position="121"/>
    </location>
</feature>